<dbReference type="GO" id="GO:0060271">
    <property type="term" value="P:cilium assembly"/>
    <property type="evidence" value="ECO:0007669"/>
    <property type="project" value="TreeGrafter"/>
</dbReference>
<reference evidence="3" key="1">
    <citation type="submission" date="2025-08" db="UniProtKB">
        <authorList>
            <consortium name="Ensembl"/>
        </authorList>
    </citation>
    <scope>IDENTIFICATION</scope>
</reference>
<accession>A0A3Q3EN72</accession>
<dbReference type="AlphaFoldDB" id="A0A3Q3EN72"/>
<dbReference type="PANTHER" id="PTHR44314:SF1">
    <property type="entry name" value="CILIA- AND FLAGELLA-ASSOCIATED PROTEIN 70"/>
    <property type="match status" value="1"/>
</dbReference>
<evidence type="ECO:0000313" key="4">
    <source>
        <dbReference type="Proteomes" id="UP000264800"/>
    </source>
</evidence>
<dbReference type="Proteomes" id="UP000264800">
    <property type="component" value="Unplaced"/>
</dbReference>
<organism evidence="3 4">
    <name type="scientific">Kryptolebias marmoratus</name>
    <name type="common">Mangrove killifish</name>
    <name type="synonym">Rivulus marmoratus</name>
    <dbReference type="NCBI Taxonomy" id="37003"/>
    <lineage>
        <taxon>Eukaryota</taxon>
        <taxon>Metazoa</taxon>
        <taxon>Chordata</taxon>
        <taxon>Craniata</taxon>
        <taxon>Vertebrata</taxon>
        <taxon>Euteleostomi</taxon>
        <taxon>Actinopterygii</taxon>
        <taxon>Neopterygii</taxon>
        <taxon>Teleostei</taxon>
        <taxon>Neoteleostei</taxon>
        <taxon>Acanthomorphata</taxon>
        <taxon>Ovalentaria</taxon>
        <taxon>Atherinomorphae</taxon>
        <taxon>Cyprinodontiformes</taxon>
        <taxon>Rivulidae</taxon>
        <taxon>Kryptolebias</taxon>
    </lineage>
</organism>
<dbReference type="Gene3D" id="1.25.40.10">
    <property type="entry name" value="Tetratricopeptide repeat domain"/>
    <property type="match status" value="1"/>
</dbReference>
<protein>
    <submittedName>
        <fullName evidence="3">Cilia and flagella associated protein 70</fullName>
    </submittedName>
</protein>
<dbReference type="GO" id="GO:0031514">
    <property type="term" value="C:motile cilium"/>
    <property type="evidence" value="ECO:0007669"/>
    <property type="project" value="TreeGrafter"/>
</dbReference>
<dbReference type="GeneTree" id="ENSGT00390000013319"/>
<dbReference type="GO" id="GO:0003341">
    <property type="term" value="P:cilium movement"/>
    <property type="evidence" value="ECO:0007669"/>
    <property type="project" value="TreeGrafter"/>
</dbReference>
<name>A0A3Q3EN72_KRYMA</name>
<keyword evidence="2" id="KW-0802">TPR repeat</keyword>
<dbReference type="InterPro" id="IPR011990">
    <property type="entry name" value="TPR-like_helical_dom_sf"/>
</dbReference>
<dbReference type="SUPFAM" id="SSF48452">
    <property type="entry name" value="TPR-like"/>
    <property type="match status" value="1"/>
</dbReference>
<evidence type="ECO:0000313" key="3">
    <source>
        <dbReference type="Ensembl" id="ENSKMAP00000003282.1"/>
    </source>
</evidence>
<keyword evidence="1" id="KW-0677">Repeat</keyword>
<reference evidence="3" key="2">
    <citation type="submission" date="2025-09" db="UniProtKB">
        <authorList>
            <consortium name="Ensembl"/>
        </authorList>
    </citation>
    <scope>IDENTIFICATION</scope>
</reference>
<evidence type="ECO:0000256" key="1">
    <source>
        <dbReference type="ARBA" id="ARBA00022737"/>
    </source>
</evidence>
<dbReference type="Ensembl" id="ENSKMAT00000003345.1">
    <property type="protein sequence ID" value="ENSKMAP00000003282.1"/>
    <property type="gene ID" value="ENSKMAG00000002425.1"/>
</dbReference>
<proteinExistence type="predicted"/>
<keyword evidence="4" id="KW-1185">Reference proteome</keyword>
<dbReference type="InterPro" id="IPR052628">
    <property type="entry name" value="CFAP70"/>
</dbReference>
<sequence length="146" mass="16730">MAEQALSQELLCSEGGRSVSYLFNLAQLHNCLQYEQDPDAWAVNGHCHYLRGAFAEARESYEWSLIFPQPPSESHIVLLRLGSIYLMERKLEELRVAEEALTVANNLNIENAEVWAYLTLICLRSGRQTDAEQCHKYAVRVSFSFF</sequence>
<dbReference type="GO" id="GO:0070062">
    <property type="term" value="C:extracellular exosome"/>
    <property type="evidence" value="ECO:0007669"/>
    <property type="project" value="TreeGrafter"/>
</dbReference>
<evidence type="ECO:0000256" key="2">
    <source>
        <dbReference type="ARBA" id="ARBA00022803"/>
    </source>
</evidence>
<dbReference type="PANTHER" id="PTHR44314">
    <property type="entry name" value="CILIA- AND FLAGELLA-ASSOCIATED PROTEIN 70"/>
    <property type="match status" value="1"/>
</dbReference>